<keyword evidence="2" id="KW-1133">Transmembrane helix</keyword>
<dbReference type="GO" id="GO:0005886">
    <property type="term" value="C:plasma membrane"/>
    <property type="evidence" value="ECO:0007669"/>
    <property type="project" value="TreeGrafter"/>
</dbReference>
<evidence type="ECO:0000313" key="3">
    <source>
        <dbReference type="EMBL" id="MBO8458645.1"/>
    </source>
</evidence>
<organism evidence="3 4">
    <name type="scientific">Candidatus Gallitreponema excrementavium</name>
    <dbReference type="NCBI Taxonomy" id="2840840"/>
    <lineage>
        <taxon>Bacteria</taxon>
        <taxon>Pseudomonadati</taxon>
        <taxon>Spirochaetota</taxon>
        <taxon>Spirochaetia</taxon>
        <taxon>Spirochaetales</taxon>
        <taxon>Candidatus Gallitreponema</taxon>
    </lineage>
</organism>
<dbReference type="PANTHER" id="PTHR32309">
    <property type="entry name" value="TYROSINE-PROTEIN KINASE"/>
    <property type="match status" value="1"/>
</dbReference>
<gene>
    <name evidence="3" type="ORF">IAA81_10560</name>
</gene>
<keyword evidence="1" id="KW-0175">Coiled coil</keyword>
<keyword evidence="2" id="KW-0472">Membrane</keyword>
<dbReference type="GO" id="GO:0004713">
    <property type="term" value="F:protein tyrosine kinase activity"/>
    <property type="evidence" value="ECO:0007669"/>
    <property type="project" value="TreeGrafter"/>
</dbReference>
<feature type="transmembrane region" description="Helical" evidence="2">
    <location>
        <begin position="34"/>
        <end position="56"/>
    </location>
</feature>
<evidence type="ECO:0000313" key="4">
    <source>
        <dbReference type="Proteomes" id="UP000823638"/>
    </source>
</evidence>
<dbReference type="Proteomes" id="UP000823638">
    <property type="component" value="Unassembled WGS sequence"/>
</dbReference>
<reference evidence="3" key="1">
    <citation type="submission" date="2020-10" db="EMBL/GenBank/DDBJ databases">
        <authorList>
            <person name="Gilroy R."/>
        </authorList>
    </citation>
    <scope>NUCLEOTIDE SEQUENCE</scope>
    <source>
        <strain evidence="3">10532</strain>
    </source>
</reference>
<dbReference type="EMBL" id="JADIMM010000117">
    <property type="protein sequence ID" value="MBO8458645.1"/>
    <property type="molecule type" value="Genomic_DNA"/>
</dbReference>
<reference evidence="3" key="2">
    <citation type="journal article" date="2021" name="PeerJ">
        <title>Extensive microbial diversity within the chicken gut microbiome revealed by metagenomics and culture.</title>
        <authorList>
            <person name="Gilroy R."/>
            <person name="Ravi A."/>
            <person name="Getino M."/>
            <person name="Pursley I."/>
            <person name="Horton D.L."/>
            <person name="Alikhan N.F."/>
            <person name="Baker D."/>
            <person name="Gharbi K."/>
            <person name="Hall N."/>
            <person name="Watson M."/>
            <person name="Adriaenssens E.M."/>
            <person name="Foster-Nyarko E."/>
            <person name="Jarju S."/>
            <person name="Secka A."/>
            <person name="Antonio M."/>
            <person name="Oren A."/>
            <person name="Chaudhuri R.R."/>
            <person name="La Ragione R."/>
            <person name="Hildebrand F."/>
            <person name="Pallen M.J."/>
        </authorList>
    </citation>
    <scope>NUCLEOTIDE SEQUENCE</scope>
    <source>
        <strain evidence="3">10532</strain>
    </source>
</reference>
<dbReference type="PANTHER" id="PTHR32309:SF13">
    <property type="entry name" value="FERRIC ENTEROBACTIN TRANSPORT PROTEIN FEPE"/>
    <property type="match status" value="1"/>
</dbReference>
<protein>
    <submittedName>
        <fullName evidence="3">Lipopolysaccharide biosynthesis protein</fullName>
    </submittedName>
</protein>
<keyword evidence="2" id="KW-0812">Transmembrane</keyword>
<accession>A0A9D9N3B4</accession>
<dbReference type="AlphaFoldDB" id="A0A9D9N3B4"/>
<feature type="transmembrane region" description="Helical" evidence="2">
    <location>
        <begin position="307"/>
        <end position="327"/>
    </location>
</feature>
<evidence type="ECO:0000256" key="1">
    <source>
        <dbReference type="SAM" id="Coils"/>
    </source>
</evidence>
<proteinExistence type="predicted"/>
<dbReference type="InterPro" id="IPR050445">
    <property type="entry name" value="Bact_polysacc_biosynth/exp"/>
</dbReference>
<sequence length="344" mass="38091">MQNKKDPEGITPEPQDDEVSLLDLLAVMWKRKRLIISITVIAMVFIVIFSIISLVLPPEKSFLPNEYTPQAHMLINDNSSQGSSLSSLINSSGLGGLASLAGISASAESSNSALAGFITSSNTFLDAVINEFDLIDRYKIKKNPKAESRKALKKVLVSSSDDETGVFTISFTDIDPVFAAEVVNFSVDYMEKIFENIGLDKNLLEKKNLEDNIESSYNEILRLQKEIHKLEQSVSSVTSVRDIPSITLDTEMLRLEVKAQETVYTQLKAQYEILKVTLASERPVFQILERAEVPDQKSGPSRGMLCIIVTFAAGFFSVFLAFLLNAIDNIKKDPQAMAKLKGEK</sequence>
<comment type="caution">
    <text evidence="3">The sequence shown here is derived from an EMBL/GenBank/DDBJ whole genome shotgun (WGS) entry which is preliminary data.</text>
</comment>
<evidence type="ECO:0000256" key="2">
    <source>
        <dbReference type="SAM" id="Phobius"/>
    </source>
</evidence>
<name>A0A9D9N3B4_9SPIR</name>
<feature type="coiled-coil region" evidence="1">
    <location>
        <begin position="199"/>
        <end position="233"/>
    </location>
</feature>